<dbReference type="HOGENOM" id="CLU_066192_1_2_7"/>
<dbReference type="SUPFAM" id="SSF51306">
    <property type="entry name" value="LexA/Signal peptidase"/>
    <property type="match status" value="1"/>
</dbReference>
<dbReference type="InterPro" id="IPR015927">
    <property type="entry name" value="Peptidase_S24_S26A/B/C"/>
</dbReference>
<dbReference type="eggNOG" id="COG2932">
    <property type="taxonomic scope" value="Bacteria"/>
</dbReference>
<evidence type="ECO:0000313" key="2">
    <source>
        <dbReference type="EMBL" id="EIG53160.1"/>
    </source>
</evidence>
<organism evidence="2">
    <name type="scientific">Desulfovibrio sp. U5L</name>
    <dbReference type="NCBI Taxonomy" id="596152"/>
    <lineage>
        <taxon>Bacteria</taxon>
        <taxon>Pseudomonadati</taxon>
        <taxon>Thermodesulfobacteriota</taxon>
        <taxon>Desulfovibrionia</taxon>
        <taxon>Desulfovibrionales</taxon>
        <taxon>Desulfovibrionaceae</taxon>
        <taxon>Desulfovibrio</taxon>
    </lineage>
</organism>
<gene>
    <name evidence="2" type="ORF">DesU5LDRAFT_1475</name>
</gene>
<proteinExistence type="predicted"/>
<dbReference type="AlphaFoldDB" id="I2Q054"/>
<reference evidence="2" key="1">
    <citation type="submission" date="2011-11" db="EMBL/GenBank/DDBJ databases">
        <title>Improved High-Quality Draft sequence of Desulfovibrio sp. U5L.</title>
        <authorList>
            <consortium name="US DOE Joint Genome Institute"/>
            <person name="Lucas S."/>
            <person name="Han J."/>
            <person name="Lapidus A."/>
            <person name="Cheng J.-F."/>
            <person name="Goodwin L."/>
            <person name="Pitluck S."/>
            <person name="Peters L."/>
            <person name="Ovchinnikova G."/>
            <person name="Held B."/>
            <person name="Detter J.C."/>
            <person name="Han C."/>
            <person name="Tapia R."/>
            <person name="Land M."/>
            <person name="Hauser L."/>
            <person name="Kyrpides N."/>
            <person name="Ivanova N."/>
            <person name="Pagani I."/>
            <person name="Gabster J."/>
            <person name="Walker C."/>
            <person name="Stolyar S."/>
            <person name="Stahl D."/>
            <person name="Arkin A."/>
            <person name="Dehal P."/>
            <person name="Hazen T."/>
            <person name="Woyke T."/>
        </authorList>
    </citation>
    <scope>NUCLEOTIDE SEQUENCE [LARGE SCALE GENOMIC DNA]</scope>
    <source>
        <strain evidence="2">U5L</strain>
    </source>
</reference>
<name>I2Q054_9BACT</name>
<evidence type="ECO:0000259" key="1">
    <source>
        <dbReference type="Pfam" id="PF00717"/>
    </source>
</evidence>
<dbReference type="InterPro" id="IPR036286">
    <property type="entry name" value="LexA/Signal_pep-like_sf"/>
</dbReference>
<accession>I2Q054</accession>
<dbReference type="CDD" id="cd06462">
    <property type="entry name" value="Peptidase_S24_S26"/>
    <property type="match status" value="1"/>
</dbReference>
<feature type="domain" description="Peptidase S24/S26A/S26B/S26C" evidence="1">
    <location>
        <begin position="130"/>
        <end position="239"/>
    </location>
</feature>
<sequence>MGGIVSYSEQALKMSFAFGRSRSVSDAIRDDMGMYSEAMAWLKAKCDAESKASVMRQVGAAKATFYKAVGGTQDPSAANFLSWLETLGAKIVFPGDRPEIARDVCWVDAKVVPAGDGQCLPPAESYFAVPMVGEAGAGPGIMPEDEIKSWVLVYRHQHAIRFKKDLLAVEIAKDSTSMVPLLRPGDIVLVDREDRKPEKAGGIFLVREPGQEGGAMVKRVATKAVDGDLLITFYSENAAENPADTYNLRVDYDNDINKAVVGRCVWAWSDITGK</sequence>
<dbReference type="EMBL" id="JH600068">
    <property type="protein sequence ID" value="EIG53160.1"/>
    <property type="molecule type" value="Genomic_DNA"/>
</dbReference>
<dbReference type="Pfam" id="PF00717">
    <property type="entry name" value="Peptidase_S24"/>
    <property type="match status" value="1"/>
</dbReference>
<protein>
    <submittedName>
        <fullName evidence="2">Putative transcriptional regulator</fullName>
    </submittedName>
</protein>
<dbReference type="Gene3D" id="2.10.109.10">
    <property type="entry name" value="Umud Fragment, subunit A"/>
    <property type="match status" value="1"/>
</dbReference>
<dbReference type="STRING" id="596152.DesU5LDRAFT_1475"/>